<evidence type="ECO:0000256" key="2">
    <source>
        <dbReference type="SAM" id="SignalP"/>
    </source>
</evidence>
<proteinExistence type="predicted"/>
<dbReference type="InterPro" id="IPR010131">
    <property type="entry name" value="MdtP/NodT-like"/>
</dbReference>
<name>A0A511XL81_9PROT</name>
<dbReference type="PANTHER" id="PTHR30203">
    <property type="entry name" value="OUTER MEMBRANE CATION EFFLUX PROTEIN"/>
    <property type="match status" value="1"/>
</dbReference>
<gene>
    <name evidence="3" type="ORF">AOE01nite_19370</name>
</gene>
<feature type="region of interest" description="Disordered" evidence="1">
    <location>
        <begin position="26"/>
        <end position="53"/>
    </location>
</feature>
<dbReference type="PANTHER" id="PTHR30203:SF32">
    <property type="entry name" value="CATION EFFLUX SYSTEM PROTEIN CUSC"/>
    <property type="match status" value="1"/>
</dbReference>
<feature type="chain" id="PRO_5021878989" description="RND transporter" evidence="2">
    <location>
        <begin position="25"/>
        <end position="96"/>
    </location>
</feature>
<dbReference type="Proteomes" id="UP000321746">
    <property type="component" value="Unassembled WGS sequence"/>
</dbReference>
<dbReference type="OrthoDB" id="9783100at2"/>
<reference evidence="3 4" key="1">
    <citation type="submission" date="2019-07" db="EMBL/GenBank/DDBJ databases">
        <title>Whole genome shotgun sequence of Acetobacter oeni NBRC 105207.</title>
        <authorList>
            <person name="Hosoyama A."/>
            <person name="Uohara A."/>
            <person name="Ohji S."/>
            <person name="Ichikawa N."/>
        </authorList>
    </citation>
    <scope>NUCLEOTIDE SEQUENCE [LARGE SCALE GENOMIC DNA]</scope>
    <source>
        <strain evidence="3 4">NBRC 105207</strain>
    </source>
</reference>
<comment type="caution">
    <text evidence="3">The sequence shown here is derived from an EMBL/GenBank/DDBJ whole genome shotgun (WGS) entry which is preliminary data.</text>
</comment>
<keyword evidence="4" id="KW-1185">Reference proteome</keyword>
<dbReference type="RefSeq" id="WP_146888749.1">
    <property type="nucleotide sequence ID" value="NZ_BJYG01000024.1"/>
</dbReference>
<dbReference type="EMBL" id="BJYG01000024">
    <property type="protein sequence ID" value="GEN63713.1"/>
    <property type="molecule type" value="Genomic_DNA"/>
</dbReference>
<feature type="signal peptide" evidence="2">
    <location>
        <begin position="1"/>
        <end position="24"/>
    </location>
</feature>
<dbReference type="SUPFAM" id="SSF56954">
    <property type="entry name" value="Outer membrane efflux proteins (OEP)"/>
    <property type="match status" value="1"/>
</dbReference>
<evidence type="ECO:0000256" key="1">
    <source>
        <dbReference type="SAM" id="MobiDB-lite"/>
    </source>
</evidence>
<organism evidence="3 4">
    <name type="scientific">Acetobacter oeni</name>
    <dbReference type="NCBI Taxonomy" id="304077"/>
    <lineage>
        <taxon>Bacteria</taxon>
        <taxon>Pseudomonadati</taxon>
        <taxon>Pseudomonadota</taxon>
        <taxon>Alphaproteobacteria</taxon>
        <taxon>Acetobacterales</taxon>
        <taxon>Acetobacteraceae</taxon>
        <taxon>Acetobacter</taxon>
    </lineage>
</organism>
<protein>
    <recommendedName>
        <fullName evidence="5">RND transporter</fullName>
    </recommendedName>
</protein>
<evidence type="ECO:0008006" key="5">
    <source>
        <dbReference type="Google" id="ProtNLM"/>
    </source>
</evidence>
<evidence type="ECO:0000313" key="3">
    <source>
        <dbReference type="EMBL" id="GEN63713.1"/>
    </source>
</evidence>
<accession>A0A511XL81</accession>
<evidence type="ECO:0000313" key="4">
    <source>
        <dbReference type="Proteomes" id="UP000321746"/>
    </source>
</evidence>
<sequence>MVRKVKSKWLLTGLAALLPGCAVGPNYQKPQTWTPPKWRSTQVANGKNDSTTVPDAPDVAWWNVFHDAELTSLEDRVASQNLDIQRATEELAQSRT</sequence>
<keyword evidence="2" id="KW-0732">Signal</keyword>
<feature type="compositionally biased region" description="Polar residues" evidence="1">
    <location>
        <begin position="28"/>
        <end position="53"/>
    </location>
</feature>
<dbReference type="AlphaFoldDB" id="A0A511XL81"/>
<dbReference type="Gene3D" id="1.20.1600.10">
    <property type="entry name" value="Outer membrane efflux proteins (OEP)"/>
    <property type="match status" value="1"/>
</dbReference>